<proteinExistence type="predicted"/>
<evidence type="ECO:0000313" key="1">
    <source>
        <dbReference type="EMBL" id="KAH7958636.1"/>
    </source>
</evidence>
<organism evidence="1 2">
    <name type="scientific">Dermacentor silvarum</name>
    <name type="common">Tick</name>
    <dbReference type="NCBI Taxonomy" id="543639"/>
    <lineage>
        <taxon>Eukaryota</taxon>
        <taxon>Metazoa</taxon>
        <taxon>Ecdysozoa</taxon>
        <taxon>Arthropoda</taxon>
        <taxon>Chelicerata</taxon>
        <taxon>Arachnida</taxon>
        <taxon>Acari</taxon>
        <taxon>Parasitiformes</taxon>
        <taxon>Ixodida</taxon>
        <taxon>Ixodoidea</taxon>
        <taxon>Ixodidae</taxon>
        <taxon>Rhipicephalinae</taxon>
        <taxon>Dermacentor</taxon>
    </lineage>
</organism>
<gene>
    <name evidence="1" type="ORF">HPB49_003597</name>
</gene>
<accession>A0ACB8D2Q3</accession>
<reference evidence="1" key="1">
    <citation type="submission" date="2020-05" db="EMBL/GenBank/DDBJ databases">
        <title>Large-scale comparative analyses of tick genomes elucidate their genetic diversity and vector capacities.</title>
        <authorList>
            <person name="Jia N."/>
            <person name="Wang J."/>
            <person name="Shi W."/>
            <person name="Du L."/>
            <person name="Sun Y."/>
            <person name="Zhan W."/>
            <person name="Jiang J."/>
            <person name="Wang Q."/>
            <person name="Zhang B."/>
            <person name="Ji P."/>
            <person name="Sakyi L.B."/>
            <person name="Cui X."/>
            <person name="Yuan T."/>
            <person name="Jiang B."/>
            <person name="Yang W."/>
            <person name="Lam T.T.-Y."/>
            <person name="Chang Q."/>
            <person name="Ding S."/>
            <person name="Wang X."/>
            <person name="Zhu J."/>
            <person name="Ruan X."/>
            <person name="Zhao L."/>
            <person name="Wei J."/>
            <person name="Que T."/>
            <person name="Du C."/>
            <person name="Cheng J."/>
            <person name="Dai P."/>
            <person name="Han X."/>
            <person name="Huang E."/>
            <person name="Gao Y."/>
            <person name="Liu J."/>
            <person name="Shao H."/>
            <person name="Ye R."/>
            <person name="Li L."/>
            <person name="Wei W."/>
            <person name="Wang X."/>
            <person name="Wang C."/>
            <person name="Yang T."/>
            <person name="Huo Q."/>
            <person name="Li W."/>
            <person name="Guo W."/>
            <person name="Chen H."/>
            <person name="Zhou L."/>
            <person name="Ni X."/>
            <person name="Tian J."/>
            <person name="Zhou Y."/>
            <person name="Sheng Y."/>
            <person name="Liu T."/>
            <person name="Pan Y."/>
            <person name="Xia L."/>
            <person name="Li J."/>
            <person name="Zhao F."/>
            <person name="Cao W."/>
        </authorList>
    </citation>
    <scope>NUCLEOTIDE SEQUENCE</scope>
    <source>
        <strain evidence="1">Dsil-2018</strain>
    </source>
</reference>
<protein>
    <submittedName>
        <fullName evidence="1">Uncharacterized protein</fullName>
    </submittedName>
</protein>
<dbReference type="Proteomes" id="UP000821865">
    <property type="component" value="Chromosome 3"/>
</dbReference>
<keyword evidence="2" id="KW-1185">Reference proteome</keyword>
<evidence type="ECO:0000313" key="2">
    <source>
        <dbReference type="Proteomes" id="UP000821865"/>
    </source>
</evidence>
<sequence length="496" mass="57461">MADPQHAAPGSSRRVTFQLEATRFPEKFDISSDPNNPPPASCSRQRMRQPGSDDPNPYGDGPETGSRPFRVLCLSKKDLCIALAIFLFGVVLSCSYYFVARLLYQPKSSVPWAWQLRKNDHGIPRILLWNRIMRPLSFDLNVPDLHTRWSSNVTACPVGGDISVLCEITDNRSRLMWSDAIVFEADRLDTLDLPIERHELPMHPDFPMWILWVQNHLSPSSELPRNFNVRGDGNQCIRTRFNWTMGHREDADIVVPYKSWRCGVPGDVAVAATAERNRKAVTRSRHLKQAAWIVSTCEQHGYQLMRYRHRNEETDTPHDHSIPLVHLDLFRDCASGICQTRHQCLRYIAANYYFLVVRLEPDCFHSQYELIYDAFEYDLVPVVLVPPNTTLNVPPHSVVSSADLQRPGELATFLNFLIRNRVEYKRYFEWKKRCSLIPTDVQLCPLCRAFHEKFARQQKHPDAYDWWTARSICHGYTPSLYGLDWAFVDSRDPWVF</sequence>
<dbReference type="EMBL" id="CM023472">
    <property type="protein sequence ID" value="KAH7958636.1"/>
    <property type="molecule type" value="Genomic_DNA"/>
</dbReference>
<name>A0ACB8D2Q3_DERSI</name>
<comment type="caution">
    <text evidence="1">The sequence shown here is derived from an EMBL/GenBank/DDBJ whole genome shotgun (WGS) entry which is preliminary data.</text>
</comment>